<dbReference type="Proteomes" id="UP000602198">
    <property type="component" value="Unassembled WGS sequence"/>
</dbReference>
<organism evidence="1 2">
    <name type="scientific">Nocardia acididurans</name>
    <dbReference type="NCBI Taxonomy" id="2802282"/>
    <lineage>
        <taxon>Bacteria</taxon>
        <taxon>Bacillati</taxon>
        <taxon>Actinomycetota</taxon>
        <taxon>Actinomycetes</taxon>
        <taxon>Mycobacteriales</taxon>
        <taxon>Nocardiaceae</taxon>
        <taxon>Nocardia</taxon>
    </lineage>
</organism>
<evidence type="ECO:0000313" key="2">
    <source>
        <dbReference type="Proteomes" id="UP000602198"/>
    </source>
</evidence>
<keyword evidence="2" id="KW-1185">Reference proteome</keyword>
<gene>
    <name evidence="1" type="ORF">JK358_11860</name>
</gene>
<dbReference type="EMBL" id="JAERRJ010000004">
    <property type="protein sequence ID" value="MBL1075089.1"/>
    <property type="molecule type" value="Genomic_DNA"/>
</dbReference>
<name>A0ABS1M3H4_9NOCA</name>
<reference evidence="1 2" key="1">
    <citation type="submission" date="2021-01" db="EMBL/GenBank/DDBJ databases">
        <title>WGS of actinomycetes isolated from Thailand.</title>
        <authorList>
            <person name="Thawai C."/>
        </authorList>
    </citation>
    <scope>NUCLEOTIDE SEQUENCE [LARGE SCALE GENOMIC DNA]</scope>
    <source>
        <strain evidence="1 2">LPG 2</strain>
    </source>
</reference>
<proteinExistence type="predicted"/>
<accession>A0ABS1M3H4</accession>
<evidence type="ECO:0000313" key="1">
    <source>
        <dbReference type="EMBL" id="MBL1075089.1"/>
    </source>
</evidence>
<protein>
    <submittedName>
        <fullName evidence="1">Uncharacterized protein</fullName>
    </submittedName>
</protein>
<sequence length="309" mass="31603">MPVPDVNSPLAESAFGNAPAAAATGLPAATDATESWLRAVALGGVGHYAAARAELARARRAATDPALRSLTHSTEGSLLRQLGWHAYAAVADGRAAALALAGPVTAPATVEADIARAQAVCDALTGLAADALGTARPALAARLLTRCHTHIDAHLAAPEAGWRQRIRLHWVAAETALSAPDSQLIAPPARRAGDELSEPLSPDPALAHAETALALAERAPSVRHQVKSRLLVAAACAATGDLERSRALAATVASQCREYDLLPLRWACAMLRSGVDPASDGASEAAECAGLLALRGGRLRSATDTLGTP</sequence>
<comment type="caution">
    <text evidence="1">The sequence shown here is derived from an EMBL/GenBank/DDBJ whole genome shotgun (WGS) entry which is preliminary data.</text>
</comment>
<dbReference type="RefSeq" id="WP_201946756.1">
    <property type="nucleotide sequence ID" value="NZ_JAERRJ010000004.1"/>
</dbReference>